<name>A0AAE3SEZ4_9BACT</name>
<dbReference type="InterPro" id="IPR036291">
    <property type="entry name" value="NAD(P)-bd_dom_sf"/>
</dbReference>
<sequence length="269" mass="30577">MKTKFAIVTGGTSGLGKAYAKYLAKCGWNLLITGRREKILFQLKSDLEQKYHIEVQICIADFNNEIQFNDLLETIKNCSHVDLLVNNAGYGSREGFFEEDYENQVNMLNVLVSAATKIVHEVVPKMLKANKGSIINVASMSAFIPAPLNYFYCSSKAFMVSFTECLHIDFLHSNIMVQALCPGFIHTEFHSKMGVENDKKGFKEKLLWMNPEAVVAYSIKSLSKSNVICIPGFVNKMVYNLMKMIPRTLSYRILNRQMPEHHHPEYCVV</sequence>
<dbReference type="InterPro" id="IPR020904">
    <property type="entry name" value="Sc_DH/Rdtase_CS"/>
</dbReference>
<dbReference type="EMBL" id="JAPDPJ010000018">
    <property type="protein sequence ID" value="MCW3786721.1"/>
    <property type="molecule type" value="Genomic_DNA"/>
</dbReference>
<comment type="similarity">
    <text evidence="2 4">Belongs to the short-chain dehydrogenases/reductases (SDR) family.</text>
</comment>
<dbReference type="PANTHER" id="PTHR43899:SF13">
    <property type="entry name" value="RH59310P"/>
    <property type="match status" value="1"/>
</dbReference>
<proteinExistence type="inferred from homology"/>
<evidence type="ECO:0000313" key="5">
    <source>
        <dbReference type="EMBL" id="MCW3786721.1"/>
    </source>
</evidence>
<dbReference type="PANTHER" id="PTHR43899">
    <property type="entry name" value="RH59310P"/>
    <property type="match status" value="1"/>
</dbReference>
<protein>
    <submittedName>
        <fullName evidence="5">SDR family NAD(P)-dependent oxidoreductase</fullName>
    </submittedName>
</protein>
<reference evidence="5" key="1">
    <citation type="submission" date="2022-10" db="EMBL/GenBank/DDBJ databases">
        <authorList>
            <person name="Yu W.X."/>
        </authorList>
    </citation>
    <scope>NUCLEOTIDE SEQUENCE</scope>
    <source>
        <strain evidence="5">AAT</strain>
    </source>
</reference>
<comment type="caution">
    <text evidence="5">The sequence shown here is derived from an EMBL/GenBank/DDBJ whole genome shotgun (WGS) entry which is preliminary data.</text>
</comment>
<evidence type="ECO:0000256" key="1">
    <source>
        <dbReference type="ARBA" id="ARBA00004240"/>
    </source>
</evidence>
<dbReference type="AlphaFoldDB" id="A0AAE3SEZ4"/>
<dbReference type="SUPFAM" id="SSF51735">
    <property type="entry name" value="NAD(P)-binding Rossmann-fold domains"/>
    <property type="match status" value="1"/>
</dbReference>
<dbReference type="InterPro" id="IPR051019">
    <property type="entry name" value="VLCFA-Steroid_DH"/>
</dbReference>
<dbReference type="PROSITE" id="PS00061">
    <property type="entry name" value="ADH_SHORT"/>
    <property type="match status" value="1"/>
</dbReference>
<dbReference type="PRINTS" id="PR00081">
    <property type="entry name" value="GDHRDH"/>
</dbReference>
<dbReference type="RefSeq" id="WP_301190286.1">
    <property type="nucleotide sequence ID" value="NZ_JAPDPJ010000018.1"/>
</dbReference>
<dbReference type="InterPro" id="IPR002347">
    <property type="entry name" value="SDR_fam"/>
</dbReference>
<dbReference type="PRINTS" id="PR00080">
    <property type="entry name" value="SDRFAMILY"/>
</dbReference>
<dbReference type="PIRSF" id="PIRSF000126">
    <property type="entry name" value="11-beta-HSD1"/>
    <property type="match status" value="1"/>
</dbReference>
<keyword evidence="6" id="KW-1185">Reference proteome</keyword>
<dbReference type="Proteomes" id="UP001209229">
    <property type="component" value="Unassembled WGS sequence"/>
</dbReference>
<organism evidence="5 6">
    <name type="scientific">Plebeiibacterium sediminum</name>
    <dbReference type="NCBI Taxonomy" id="2992112"/>
    <lineage>
        <taxon>Bacteria</taxon>
        <taxon>Pseudomonadati</taxon>
        <taxon>Bacteroidota</taxon>
        <taxon>Bacteroidia</taxon>
        <taxon>Marinilabiliales</taxon>
        <taxon>Marinilabiliaceae</taxon>
        <taxon>Plebeiibacterium</taxon>
    </lineage>
</organism>
<comment type="subcellular location">
    <subcellularLocation>
        <location evidence="1">Endoplasmic reticulum</location>
    </subcellularLocation>
</comment>
<evidence type="ECO:0000313" key="6">
    <source>
        <dbReference type="Proteomes" id="UP001209229"/>
    </source>
</evidence>
<keyword evidence="3" id="KW-0560">Oxidoreductase</keyword>
<evidence type="ECO:0000256" key="2">
    <source>
        <dbReference type="ARBA" id="ARBA00006484"/>
    </source>
</evidence>
<dbReference type="GO" id="GO:0016491">
    <property type="term" value="F:oxidoreductase activity"/>
    <property type="evidence" value="ECO:0007669"/>
    <property type="project" value="UniProtKB-KW"/>
</dbReference>
<dbReference type="Gene3D" id="3.40.50.720">
    <property type="entry name" value="NAD(P)-binding Rossmann-like Domain"/>
    <property type="match status" value="1"/>
</dbReference>
<accession>A0AAE3SEZ4</accession>
<dbReference type="Pfam" id="PF00106">
    <property type="entry name" value="adh_short"/>
    <property type="match status" value="1"/>
</dbReference>
<evidence type="ECO:0000256" key="3">
    <source>
        <dbReference type="ARBA" id="ARBA00023002"/>
    </source>
</evidence>
<gene>
    <name evidence="5" type="ORF">OM075_09600</name>
</gene>
<evidence type="ECO:0000256" key="4">
    <source>
        <dbReference type="RuleBase" id="RU000363"/>
    </source>
</evidence>